<comment type="subcellular location">
    <subcellularLocation>
        <location evidence="1">Cell inner membrane</location>
        <topology evidence="1">Single-pass type II membrane protein</topology>
        <orientation evidence="1">Periplasmic side</orientation>
    </subcellularLocation>
</comment>
<evidence type="ECO:0000313" key="15">
    <source>
        <dbReference type="Proteomes" id="UP001596270"/>
    </source>
</evidence>
<evidence type="ECO:0000256" key="3">
    <source>
        <dbReference type="ARBA" id="ARBA00022519"/>
    </source>
</evidence>
<keyword evidence="2" id="KW-1003">Cell membrane</keyword>
<sequence>MFDFIRKHTKWTMALLFLLIVPSFILFGLDGYNRSKDQAAVVAKVDGQDITQTEWDRAHQQEAERLRASMPSLDPKLLDSPEARYATLERLVRDRVLAAAANKLKLNTSDQRLARELHENPDIAALRRADGTLDMERYRQMLGSQGMSPEIFEANVRKDLSNRQVLMGVAGSGFASNQVADTALNAYFERREIQIAGFPAAEYAAKLKPTDADLEQFYKTHENLFQAPEQANIEYVLLDVDTIKKGITVDEAELKAYYDQNAARLSGTEERRASHILIAAPKSAPEADRQKARAKAAELLAQLKKAPDSFADVARKNSQDPGSAPNGGDLDFFSRDAMVKPFADAAFAMKKGDISDVVESEFGYHIIKLTDIKAPKQRSFEEMKPELEADVKKQQAQKKFSETAEAFSNGVYEQADSLKPIADRLKLEVKTATAVTRQPQPGVTGALANAKFLNAIFSPDAIEKKRNTEAVEVASNQLISGRITQYTPSRTKPFAEVKDIVRQRWLDTRGAEEARKEGMAKLAAWKAAPASATMQETLVVSRADTQKLPPKVVEAALKTDAASLPVFSGVDLAAQGYAIVKIVKVLPRDPAPEAGAKQERNQYAQWWTSAESLAYYNGLKARFKADIKVAKPVRASADQQAQADSGVTQ</sequence>
<feature type="domain" description="PpiC" evidence="13">
    <location>
        <begin position="268"/>
        <end position="371"/>
    </location>
</feature>
<dbReference type="Pfam" id="PF13624">
    <property type="entry name" value="SurA_N_3"/>
    <property type="match status" value="1"/>
</dbReference>
<evidence type="ECO:0000256" key="6">
    <source>
        <dbReference type="ARBA" id="ARBA00023136"/>
    </source>
</evidence>
<evidence type="ECO:0000256" key="9">
    <source>
        <dbReference type="ARBA" id="ARBA00040743"/>
    </source>
</evidence>
<name>A0ABW1U1P7_9BURK</name>
<dbReference type="InterPro" id="IPR046357">
    <property type="entry name" value="PPIase_dom_sf"/>
</dbReference>
<evidence type="ECO:0000256" key="11">
    <source>
        <dbReference type="PROSITE-ProRule" id="PRU00278"/>
    </source>
</evidence>
<evidence type="ECO:0000259" key="13">
    <source>
        <dbReference type="PROSITE" id="PS50198"/>
    </source>
</evidence>
<dbReference type="EMBL" id="JBHSRS010000084">
    <property type="protein sequence ID" value="MFC6283816.1"/>
    <property type="molecule type" value="Genomic_DNA"/>
</dbReference>
<protein>
    <recommendedName>
        <fullName evidence="9">Periplasmic chaperone PpiD</fullName>
    </recommendedName>
    <alternativeName>
        <fullName evidence="10">Periplasmic folding chaperone</fullName>
    </alternativeName>
</protein>
<evidence type="ECO:0000256" key="5">
    <source>
        <dbReference type="ARBA" id="ARBA00022989"/>
    </source>
</evidence>
<evidence type="ECO:0000313" key="14">
    <source>
        <dbReference type="EMBL" id="MFC6283816.1"/>
    </source>
</evidence>
<comment type="caution">
    <text evidence="14">The sequence shown here is derived from an EMBL/GenBank/DDBJ whole genome shotgun (WGS) entry which is preliminary data.</text>
</comment>
<proteinExistence type="inferred from homology"/>
<dbReference type="Gene3D" id="3.10.50.40">
    <property type="match status" value="1"/>
</dbReference>
<accession>A0ABW1U1P7</accession>
<evidence type="ECO:0000256" key="4">
    <source>
        <dbReference type="ARBA" id="ARBA00022692"/>
    </source>
</evidence>
<evidence type="ECO:0000256" key="10">
    <source>
        <dbReference type="ARBA" id="ARBA00042775"/>
    </source>
</evidence>
<comment type="similarity">
    <text evidence="8">Belongs to the PpiD chaperone family.</text>
</comment>
<dbReference type="InterPro" id="IPR052029">
    <property type="entry name" value="PpiD_chaperone"/>
</dbReference>
<dbReference type="PANTHER" id="PTHR47529">
    <property type="entry name" value="PEPTIDYL-PROLYL CIS-TRANS ISOMERASE D"/>
    <property type="match status" value="1"/>
</dbReference>
<dbReference type="RefSeq" id="WP_371439592.1">
    <property type="nucleotide sequence ID" value="NZ_JBHSRS010000084.1"/>
</dbReference>
<dbReference type="SUPFAM" id="SSF109998">
    <property type="entry name" value="Triger factor/SurA peptide-binding domain-like"/>
    <property type="match status" value="1"/>
</dbReference>
<dbReference type="PROSITE" id="PS50198">
    <property type="entry name" value="PPIC_PPIASE_2"/>
    <property type="match status" value="1"/>
</dbReference>
<evidence type="ECO:0000256" key="12">
    <source>
        <dbReference type="SAM" id="Phobius"/>
    </source>
</evidence>
<dbReference type="Proteomes" id="UP001596270">
    <property type="component" value="Unassembled WGS sequence"/>
</dbReference>
<dbReference type="SUPFAM" id="SSF54534">
    <property type="entry name" value="FKBP-like"/>
    <property type="match status" value="1"/>
</dbReference>
<keyword evidence="11" id="KW-0697">Rotamase</keyword>
<keyword evidence="5 12" id="KW-1133">Transmembrane helix</keyword>
<keyword evidence="3" id="KW-0997">Cell inner membrane</keyword>
<dbReference type="PANTHER" id="PTHR47529:SF1">
    <property type="entry name" value="PERIPLASMIC CHAPERONE PPID"/>
    <property type="match status" value="1"/>
</dbReference>
<keyword evidence="4 12" id="KW-0812">Transmembrane</keyword>
<dbReference type="Gene3D" id="1.10.4030.10">
    <property type="entry name" value="Porin chaperone SurA, peptide-binding domain"/>
    <property type="match status" value="1"/>
</dbReference>
<organism evidence="14 15">
    <name type="scientific">Polaromonas aquatica</name>
    <dbReference type="NCBI Taxonomy" id="332657"/>
    <lineage>
        <taxon>Bacteria</taxon>
        <taxon>Pseudomonadati</taxon>
        <taxon>Pseudomonadota</taxon>
        <taxon>Betaproteobacteria</taxon>
        <taxon>Burkholderiales</taxon>
        <taxon>Comamonadaceae</taxon>
        <taxon>Polaromonas</taxon>
    </lineage>
</organism>
<dbReference type="InterPro" id="IPR027304">
    <property type="entry name" value="Trigger_fact/SurA_dom_sf"/>
</dbReference>
<keyword evidence="11" id="KW-0413">Isomerase</keyword>
<evidence type="ECO:0000256" key="2">
    <source>
        <dbReference type="ARBA" id="ARBA00022475"/>
    </source>
</evidence>
<keyword evidence="6 12" id="KW-0472">Membrane</keyword>
<keyword evidence="15" id="KW-1185">Reference proteome</keyword>
<gene>
    <name evidence="14" type="ORF">ACFQND_21520</name>
</gene>
<dbReference type="Pfam" id="PF13616">
    <property type="entry name" value="Rotamase_3"/>
    <property type="match status" value="1"/>
</dbReference>
<keyword evidence="7" id="KW-0143">Chaperone</keyword>
<feature type="transmembrane region" description="Helical" evidence="12">
    <location>
        <begin position="12"/>
        <end position="29"/>
    </location>
</feature>
<reference evidence="15" key="1">
    <citation type="journal article" date="2019" name="Int. J. Syst. Evol. Microbiol.">
        <title>The Global Catalogue of Microorganisms (GCM) 10K type strain sequencing project: providing services to taxonomists for standard genome sequencing and annotation.</title>
        <authorList>
            <consortium name="The Broad Institute Genomics Platform"/>
            <consortium name="The Broad Institute Genome Sequencing Center for Infectious Disease"/>
            <person name="Wu L."/>
            <person name="Ma J."/>
        </authorList>
    </citation>
    <scope>NUCLEOTIDE SEQUENCE [LARGE SCALE GENOMIC DNA]</scope>
    <source>
        <strain evidence="15">CCUG 39402</strain>
    </source>
</reference>
<evidence type="ECO:0000256" key="7">
    <source>
        <dbReference type="ARBA" id="ARBA00023186"/>
    </source>
</evidence>
<dbReference type="InterPro" id="IPR000297">
    <property type="entry name" value="PPIase_PpiC"/>
</dbReference>
<evidence type="ECO:0000256" key="1">
    <source>
        <dbReference type="ARBA" id="ARBA00004382"/>
    </source>
</evidence>
<evidence type="ECO:0000256" key="8">
    <source>
        <dbReference type="ARBA" id="ARBA00038408"/>
    </source>
</evidence>